<reference evidence="6 7" key="1">
    <citation type="submission" date="2021-06" db="EMBL/GenBank/DDBJ databases">
        <title>Enterococcus alishanensis sp. nov., a novel lactic acid bacterium isolated from fresh coffee beans.</title>
        <authorList>
            <person name="Chen Y.-S."/>
        </authorList>
    </citation>
    <scope>NUCLEOTIDE SEQUENCE [LARGE SCALE GENOMIC DNA]</scope>
    <source>
        <strain evidence="6 7">ALS3</strain>
    </source>
</reference>
<dbReference type="InterPro" id="IPR002104">
    <property type="entry name" value="Integrase_catalytic"/>
</dbReference>
<dbReference type="Proteomes" id="UP000774130">
    <property type="component" value="Unassembled WGS sequence"/>
</dbReference>
<dbReference type="PROSITE" id="PS51900">
    <property type="entry name" value="CB"/>
    <property type="match status" value="1"/>
</dbReference>
<keyword evidence="7" id="KW-1185">Reference proteome</keyword>
<dbReference type="PANTHER" id="PTHR30349">
    <property type="entry name" value="PHAGE INTEGRASE-RELATED"/>
    <property type="match status" value="1"/>
</dbReference>
<dbReference type="InterPro" id="IPR004107">
    <property type="entry name" value="Integrase_SAM-like_N"/>
</dbReference>
<accession>A0ABS6TE17</accession>
<keyword evidence="2" id="KW-0229">DNA integration</keyword>
<evidence type="ECO:0000256" key="3">
    <source>
        <dbReference type="PROSITE-ProRule" id="PRU01248"/>
    </source>
</evidence>
<name>A0ABS6TE17_9ENTE</name>
<keyword evidence="3" id="KW-0238">DNA-binding</keyword>
<evidence type="ECO:0000259" key="5">
    <source>
        <dbReference type="PROSITE" id="PS51900"/>
    </source>
</evidence>
<dbReference type="InterPro" id="IPR044068">
    <property type="entry name" value="CB"/>
</dbReference>
<evidence type="ECO:0000313" key="7">
    <source>
        <dbReference type="Proteomes" id="UP000774130"/>
    </source>
</evidence>
<evidence type="ECO:0000256" key="1">
    <source>
        <dbReference type="ARBA" id="ARBA00004496"/>
    </source>
</evidence>
<dbReference type="RefSeq" id="WP_218326105.1">
    <property type="nucleotide sequence ID" value="NZ_JAHUZB010000003.1"/>
</dbReference>
<dbReference type="Pfam" id="PF13495">
    <property type="entry name" value="Phage_int_SAM_4"/>
    <property type="match status" value="1"/>
</dbReference>
<evidence type="ECO:0000256" key="2">
    <source>
        <dbReference type="ARBA" id="ARBA00022908"/>
    </source>
</evidence>
<feature type="domain" description="Core-binding (CB)" evidence="5">
    <location>
        <begin position="53"/>
        <end position="135"/>
    </location>
</feature>
<dbReference type="InterPro" id="IPR050090">
    <property type="entry name" value="Tyrosine_recombinase_XerCD"/>
</dbReference>
<organism evidence="6 7">
    <name type="scientific">Enterococcus alishanensis</name>
    <dbReference type="NCBI Taxonomy" id="1303817"/>
    <lineage>
        <taxon>Bacteria</taxon>
        <taxon>Bacillati</taxon>
        <taxon>Bacillota</taxon>
        <taxon>Bacilli</taxon>
        <taxon>Lactobacillales</taxon>
        <taxon>Enterococcaceae</taxon>
        <taxon>Enterococcus</taxon>
    </lineage>
</organism>
<feature type="domain" description="Tyr recombinase" evidence="4">
    <location>
        <begin position="156"/>
        <end position="328"/>
    </location>
</feature>
<comment type="caution">
    <text evidence="6">The sequence shown here is derived from an EMBL/GenBank/DDBJ whole genome shotgun (WGS) entry which is preliminary data.</text>
</comment>
<dbReference type="Pfam" id="PF00589">
    <property type="entry name" value="Phage_integrase"/>
    <property type="match status" value="1"/>
</dbReference>
<evidence type="ECO:0000313" key="6">
    <source>
        <dbReference type="EMBL" id="MBV7391074.1"/>
    </source>
</evidence>
<protein>
    <submittedName>
        <fullName evidence="6">Tyrosine-type recombinase/integrase</fullName>
    </submittedName>
</protein>
<evidence type="ECO:0000259" key="4">
    <source>
        <dbReference type="PROSITE" id="PS51898"/>
    </source>
</evidence>
<proteinExistence type="predicted"/>
<gene>
    <name evidence="6" type="ORF">KUA55_10305</name>
</gene>
<dbReference type="EMBL" id="JAHUZB010000003">
    <property type="protein sequence ID" value="MBV7391074.1"/>
    <property type="molecule type" value="Genomic_DNA"/>
</dbReference>
<dbReference type="PANTHER" id="PTHR30349:SF77">
    <property type="entry name" value="TYROSINE RECOMBINASE XERC"/>
    <property type="match status" value="1"/>
</dbReference>
<comment type="subcellular location">
    <subcellularLocation>
        <location evidence="1">Cytoplasm</location>
    </subcellularLocation>
</comment>
<sequence length="332" mass="38055">MEPTERFIDSVVRGMDSELEVDQLRKLKIVLTLNLNKYQIEESKNDLIIYDETSDIAAYKQYFVSKKLQGLSLGTLNLYKSTIDRFMRTVRRPFADITTNDIRMFIANRNMIDHISSATLSRERGCICRFFTWLYKEEYLSKDPGLRVEEIKVEKRIKKAFTPIEIELMRNATTSLKEKAVIELLLSTGCRVSELVSFTLENYDRDRGTIPVIGKGNKERIAFVNAKAKVAIDNYLNKSGHNSGPIIQGRKQGTPMDVSSIQKMISVIAERANVRHAHPHKFRRTAATLALKHGMDINDVRIFLGHSSMNTTLQYLDLTGVNFKEIHDKYLG</sequence>
<dbReference type="PROSITE" id="PS51898">
    <property type="entry name" value="TYR_RECOMBINASE"/>
    <property type="match status" value="1"/>
</dbReference>